<feature type="compositionally biased region" description="Polar residues" evidence="1">
    <location>
        <begin position="44"/>
        <end position="53"/>
    </location>
</feature>
<dbReference type="PATRIC" id="fig|632773.3.peg.3167"/>
<dbReference type="Gene3D" id="3.40.190.10">
    <property type="entry name" value="Periplasmic binding protein-like II"/>
    <property type="match status" value="1"/>
</dbReference>
<reference evidence="2 3" key="1">
    <citation type="submission" date="2015-08" db="EMBL/GenBank/DDBJ databases">
        <title>The complete genome sequence of Bacillus beveridgei MLTeJB.</title>
        <authorList>
            <person name="Hanson T.E."/>
            <person name="Mesa C."/>
            <person name="Basesman S.M."/>
            <person name="Oremland R.S."/>
        </authorList>
    </citation>
    <scope>NUCLEOTIDE SEQUENCE [LARGE SCALE GENOMIC DNA]</scope>
    <source>
        <strain evidence="2 3">MLTeJB</strain>
    </source>
</reference>
<dbReference type="KEGG" id="bbev:BBEV_3029"/>
<dbReference type="InterPro" id="IPR006059">
    <property type="entry name" value="SBP"/>
</dbReference>
<accession>A0A1D7QZA5</accession>
<organism evidence="2 3">
    <name type="scientific">Salisediminibacterium beveridgei</name>
    <dbReference type="NCBI Taxonomy" id="632773"/>
    <lineage>
        <taxon>Bacteria</taxon>
        <taxon>Bacillati</taxon>
        <taxon>Bacillota</taxon>
        <taxon>Bacilli</taxon>
        <taxon>Bacillales</taxon>
        <taxon>Bacillaceae</taxon>
        <taxon>Salisediminibacterium</taxon>
    </lineage>
</organism>
<dbReference type="AlphaFoldDB" id="A0A1D7QZA5"/>
<sequence length="461" mass="51921">MIPYRSIEKQTFLKGEMIMRRTHVLSILLIGTIGLAGCNGNLQNNEHPAGNQTNGNGSDNENGSDLETFGDSDPEVELSFWLFGANYDSLVEEYVEENPNIAINIQQIDMGDHHNNLFTSLSAGSGAPDMAAIEVSEIDTYKTAEDQFVNLYDLGAEEIEDDYLNWVWDIGTSVDGDFLFGIPTDIGPTVMYYRADVFEEAGLPTEPEEVEELIQTWEDYGEAAEQILEETGKPISDNPEMVYNAKRDQSPEQYFNENDELIIDEAPYVKDAFYDTAEWIEKDYIINHGMWSPEWGSAMSDGSYATLLGPAWMRDTIKDNAPDETNWRIAQMPGGAGNWGGSWVTIPEQSDHPEEAYEFLKWLLAPEQQMRSFEERGMFPSTPDVYEKEAFVTITDDYYGGQNVGEIFAEAALDVQHVHKGAQYGDVNAEIVSGLDNVYDGTDPDEEWEDILNRVDQRISR</sequence>
<protein>
    <submittedName>
        <fullName evidence="2">Sugar ABC transport system, sugar-binding protein</fullName>
    </submittedName>
</protein>
<dbReference type="STRING" id="632773.BBEV_3029"/>
<evidence type="ECO:0000256" key="1">
    <source>
        <dbReference type="SAM" id="MobiDB-lite"/>
    </source>
</evidence>
<evidence type="ECO:0000313" key="3">
    <source>
        <dbReference type="Proteomes" id="UP000094463"/>
    </source>
</evidence>
<evidence type="ECO:0000313" key="2">
    <source>
        <dbReference type="EMBL" id="AOM84347.1"/>
    </source>
</evidence>
<dbReference type="SUPFAM" id="SSF53850">
    <property type="entry name" value="Periplasmic binding protein-like II"/>
    <property type="match status" value="1"/>
</dbReference>
<feature type="region of interest" description="Disordered" evidence="1">
    <location>
        <begin position="44"/>
        <end position="69"/>
    </location>
</feature>
<dbReference type="PANTHER" id="PTHR43649">
    <property type="entry name" value="ARABINOSE-BINDING PROTEIN-RELATED"/>
    <property type="match status" value="1"/>
</dbReference>
<gene>
    <name evidence="2" type="primary">araN-4</name>
    <name evidence="2" type="ORF">BBEV_3029</name>
</gene>
<dbReference type="Proteomes" id="UP000094463">
    <property type="component" value="Chromosome"/>
</dbReference>
<keyword evidence="3" id="KW-1185">Reference proteome</keyword>
<dbReference type="EMBL" id="CP012502">
    <property type="protein sequence ID" value="AOM84347.1"/>
    <property type="molecule type" value="Genomic_DNA"/>
</dbReference>
<dbReference type="InterPro" id="IPR050490">
    <property type="entry name" value="Bact_solute-bd_prot1"/>
</dbReference>
<dbReference type="Pfam" id="PF13416">
    <property type="entry name" value="SBP_bac_8"/>
    <property type="match status" value="1"/>
</dbReference>
<name>A0A1D7QZA5_9BACI</name>
<proteinExistence type="predicted"/>
<dbReference type="PANTHER" id="PTHR43649:SF32">
    <property type="entry name" value="SUGAR BINDING SECRETED PROTEIN"/>
    <property type="match status" value="1"/>
</dbReference>